<dbReference type="AlphaFoldDB" id="A0A6G0VSV3"/>
<evidence type="ECO:0000313" key="2">
    <source>
        <dbReference type="Proteomes" id="UP000478052"/>
    </source>
</evidence>
<reference evidence="1 2" key="1">
    <citation type="submission" date="2019-08" db="EMBL/GenBank/DDBJ databases">
        <title>Whole genome of Aphis craccivora.</title>
        <authorList>
            <person name="Voronova N.V."/>
            <person name="Shulinski R.S."/>
            <person name="Bandarenka Y.V."/>
            <person name="Zhorov D.G."/>
            <person name="Warner D."/>
        </authorList>
    </citation>
    <scope>NUCLEOTIDE SEQUENCE [LARGE SCALE GENOMIC DNA]</scope>
    <source>
        <strain evidence="1">180601</strain>
        <tissue evidence="1">Whole Body</tissue>
    </source>
</reference>
<organism evidence="1 2">
    <name type="scientific">Aphis craccivora</name>
    <name type="common">Cowpea aphid</name>
    <dbReference type="NCBI Taxonomy" id="307492"/>
    <lineage>
        <taxon>Eukaryota</taxon>
        <taxon>Metazoa</taxon>
        <taxon>Ecdysozoa</taxon>
        <taxon>Arthropoda</taxon>
        <taxon>Hexapoda</taxon>
        <taxon>Insecta</taxon>
        <taxon>Pterygota</taxon>
        <taxon>Neoptera</taxon>
        <taxon>Paraneoptera</taxon>
        <taxon>Hemiptera</taxon>
        <taxon>Sternorrhyncha</taxon>
        <taxon>Aphidomorpha</taxon>
        <taxon>Aphidoidea</taxon>
        <taxon>Aphididae</taxon>
        <taxon>Aphidini</taxon>
        <taxon>Aphis</taxon>
        <taxon>Aphis</taxon>
    </lineage>
</organism>
<proteinExistence type="predicted"/>
<protein>
    <submittedName>
        <fullName evidence="1">RING-type domain-containing protein</fullName>
    </submittedName>
</protein>
<name>A0A6G0VSV3_APHCR</name>
<keyword evidence="2" id="KW-1185">Reference proteome</keyword>
<dbReference type="OrthoDB" id="6482909at2759"/>
<evidence type="ECO:0000313" key="1">
    <source>
        <dbReference type="EMBL" id="KAF0708096.1"/>
    </source>
</evidence>
<sequence>MDYNGFKYKSNGKKNGVCYYVCSSPNMVCKGSLKRTNDGTIIEYDRLKYNFRQHLLERSTSETTNLRNIYDEEAIRTPDATRVYSWHTAESSMRKAKAKNTPVLPTTLRGLGETLDEYRQKYKCGNHQFYQEWIFDDQGNVI</sequence>
<gene>
    <name evidence="1" type="ORF">FWK35_00031443</name>
</gene>
<comment type="caution">
    <text evidence="1">The sequence shown here is derived from an EMBL/GenBank/DDBJ whole genome shotgun (WGS) entry which is preliminary data.</text>
</comment>
<dbReference type="Proteomes" id="UP000478052">
    <property type="component" value="Unassembled WGS sequence"/>
</dbReference>
<dbReference type="EMBL" id="VUJU01012287">
    <property type="protein sequence ID" value="KAF0708096.1"/>
    <property type="molecule type" value="Genomic_DNA"/>
</dbReference>
<accession>A0A6G0VSV3</accession>